<evidence type="ECO:0000256" key="1">
    <source>
        <dbReference type="ARBA" id="ARBA00009800"/>
    </source>
</evidence>
<keyword evidence="2" id="KW-1133">Transmembrane helix</keyword>
<name>A0AA39G7P9_MICHY</name>
<dbReference type="Proteomes" id="UP001168972">
    <property type="component" value="Unassembled WGS sequence"/>
</dbReference>
<dbReference type="SUPFAM" id="SSF51445">
    <property type="entry name" value="(Trans)glycosidases"/>
    <property type="match status" value="1"/>
</dbReference>
<dbReference type="GO" id="GO:0016020">
    <property type="term" value="C:membrane"/>
    <property type="evidence" value="ECO:0007669"/>
    <property type="project" value="InterPro"/>
</dbReference>
<feature type="transmembrane region" description="Helical" evidence="2">
    <location>
        <begin position="30"/>
        <end position="52"/>
    </location>
</feature>
<reference evidence="3" key="1">
    <citation type="journal article" date="2023" name="bioRxiv">
        <title>Scaffold-level genome assemblies of two parasitoid biocontrol wasps reveal the parthenogenesis mechanism and an associated novel virus.</title>
        <authorList>
            <person name="Inwood S."/>
            <person name="Skelly J."/>
            <person name="Guhlin J."/>
            <person name="Harrop T."/>
            <person name="Goldson S."/>
            <person name="Dearden P."/>
        </authorList>
    </citation>
    <scope>NUCLEOTIDE SEQUENCE</scope>
    <source>
        <strain evidence="3">Lincoln</strain>
        <tissue evidence="3">Whole body</tissue>
    </source>
</reference>
<evidence type="ECO:0008006" key="5">
    <source>
        <dbReference type="Google" id="ProtNLM"/>
    </source>
</evidence>
<proteinExistence type="inferred from homology"/>
<sequence length="531" mass="60249">MSYFDNNIWNRNQYHNIEGKGRSNTAIKSLVIFIITGSIFSLLFMSIIIWQLSHYQSSSKIHTIILNVASPLTHKISKRFLSFGLDSSLLRNMKHFPVRDDRFINLAHHLSPAYVRVGGTSADCLFFNRTLPIIFEKFINPIDDGDISNFTLSTDDYLAVYEFTNKAGIRMMFDLNVLIRGSDGKWDDTNAKEIINFSKGRDMIVDWQMGNEPNSFRHVFNRTVSAKQLADDYNHLRMLLNNMGYMSSILVGPEVNHIGDENRMGELYAIEFLKNDQNSINYVTWHQYYLNGREATTKDFVNPEVFNRLPIQIDRIKNAIEEAGQNITMWMSETSSAYGGGAPELSDKFVAGFLWLDKLGYSASTGVNVVIRQSLFGGYYAMVGPDLNPNPDWWVSVMFKQFVSEKVLQLNNTNKFGTLRLYAHCTAENALINRVPSVTIYGVNIDSKSVRISLRGNYDYKSSKVLLYILTADYLKSREIRLNGDILTLNSDGSLPPFKPIIIDPAYIIILPPFSMAFIILHGANAQACAA</sequence>
<evidence type="ECO:0000313" key="4">
    <source>
        <dbReference type="Proteomes" id="UP001168972"/>
    </source>
</evidence>
<reference evidence="3" key="2">
    <citation type="submission" date="2023-03" db="EMBL/GenBank/DDBJ databases">
        <authorList>
            <person name="Inwood S.N."/>
            <person name="Skelly J.G."/>
            <person name="Guhlin J."/>
            <person name="Harrop T.W.R."/>
            <person name="Goldson S.G."/>
            <person name="Dearden P.K."/>
        </authorList>
    </citation>
    <scope>NUCLEOTIDE SEQUENCE</scope>
    <source>
        <strain evidence="3">Lincoln</strain>
        <tissue evidence="3">Whole body</tissue>
    </source>
</reference>
<dbReference type="Gene3D" id="3.20.20.80">
    <property type="entry name" value="Glycosidases"/>
    <property type="match status" value="1"/>
</dbReference>
<keyword evidence="2" id="KW-0472">Membrane</keyword>
<evidence type="ECO:0000313" key="3">
    <source>
        <dbReference type="EMBL" id="KAK0183082.1"/>
    </source>
</evidence>
<dbReference type="InterPro" id="IPR005199">
    <property type="entry name" value="Glyco_hydro_79"/>
</dbReference>
<dbReference type="InterPro" id="IPR017853">
    <property type="entry name" value="GH"/>
</dbReference>
<keyword evidence="2" id="KW-0812">Transmembrane</keyword>
<protein>
    <recommendedName>
        <fullName evidence="5">Heparanase-like</fullName>
    </recommendedName>
</protein>
<gene>
    <name evidence="3" type="ORF">PV327_001154</name>
</gene>
<dbReference type="GO" id="GO:0031012">
    <property type="term" value="C:extracellular matrix"/>
    <property type="evidence" value="ECO:0007669"/>
    <property type="project" value="TreeGrafter"/>
</dbReference>
<dbReference type="PANTHER" id="PTHR46145">
    <property type="entry name" value="HEPARANASE"/>
    <property type="match status" value="1"/>
</dbReference>
<dbReference type="Pfam" id="PF03662">
    <property type="entry name" value="Glyco_hydro_79n"/>
    <property type="match status" value="1"/>
</dbReference>
<comment type="similarity">
    <text evidence="1">Belongs to the glycosyl hydrolase 79 family.</text>
</comment>
<dbReference type="GO" id="GO:0005615">
    <property type="term" value="C:extracellular space"/>
    <property type="evidence" value="ECO:0007669"/>
    <property type="project" value="TreeGrafter"/>
</dbReference>
<keyword evidence="4" id="KW-1185">Reference proteome</keyword>
<dbReference type="AlphaFoldDB" id="A0AA39G7P9"/>
<accession>A0AA39G7P9</accession>
<dbReference type="GO" id="GO:0016798">
    <property type="term" value="F:hydrolase activity, acting on glycosyl bonds"/>
    <property type="evidence" value="ECO:0007669"/>
    <property type="project" value="InterPro"/>
</dbReference>
<dbReference type="EMBL" id="JAQQBR010000001">
    <property type="protein sequence ID" value="KAK0183082.1"/>
    <property type="molecule type" value="Genomic_DNA"/>
</dbReference>
<organism evidence="3 4">
    <name type="scientific">Microctonus hyperodae</name>
    <name type="common">Parasitoid wasp</name>
    <dbReference type="NCBI Taxonomy" id="165561"/>
    <lineage>
        <taxon>Eukaryota</taxon>
        <taxon>Metazoa</taxon>
        <taxon>Ecdysozoa</taxon>
        <taxon>Arthropoda</taxon>
        <taxon>Hexapoda</taxon>
        <taxon>Insecta</taxon>
        <taxon>Pterygota</taxon>
        <taxon>Neoptera</taxon>
        <taxon>Endopterygota</taxon>
        <taxon>Hymenoptera</taxon>
        <taxon>Apocrita</taxon>
        <taxon>Ichneumonoidea</taxon>
        <taxon>Braconidae</taxon>
        <taxon>Euphorinae</taxon>
        <taxon>Microctonus</taxon>
    </lineage>
</organism>
<dbReference type="PANTHER" id="PTHR46145:SF4">
    <property type="entry name" value="HEPARANASE"/>
    <property type="match status" value="1"/>
</dbReference>
<evidence type="ECO:0000256" key="2">
    <source>
        <dbReference type="SAM" id="Phobius"/>
    </source>
</evidence>
<comment type="caution">
    <text evidence="3">The sequence shown here is derived from an EMBL/GenBank/DDBJ whole genome shotgun (WGS) entry which is preliminary data.</text>
</comment>